<dbReference type="EMBL" id="JANRMS010000977">
    <property type="protein sequence ID" value="KAJ3532274.1"/>
    <property type="molecule type" value="Genomic_DNA"/>
</dbReference>
<protein>
    <submittedName>
        <fullName evidence="1">Uncharacterized protein</fullName>
    </submittedName>
</protein>
<comment type="caution">
    <text evidence="1">The sequence shown here is derived from an EMBL/GenBank/DDBJ whole genome shotgun (WGS) entry which is preliminary data.</text>
</comment>
<proteinExistence type="predicted"/>
<gene>
    <name evidence="1" type="ORF">NM208_g8514</name>
</gene>
<sequence>MHLSHLFAVGLLPQLPCALSIPLRRGVDCGFSTSASSDDTCESFASSWGLSVDALKLLNPGVSCPDLDTDGFYCVVGTVNDDEPTAAGPSSTARVSTQVPSPSTTTTKTTPVVKPSPTKEPSGNGIETPPAIQEGMVSNCNKFHDVKSTTTCKGILDYNKISLEDFVKWNPAVGKDCSNLWQGTSACVGIIGGSSSPTTTVKPSPTTPANGIKTPGAIQEGMVSNCNKFHEVKSTTTCKGILDYNKISLADFIKWNPAVGKDCSNLWQGTSACVGVIGGSTSPITTVKPSPTTPGNGIKTPLPIQDGMVSNCNKFHPVKSTTTCQGILEYNKITLADFVKWNPAVGKDCSNLWKDTNACGGVVGSNPTPTQTAGNGVKTPSPIQSGMVKNCVKFHPVKSTTTCQGILDYNKITLANFVKWNPAVGKDCSNLWKDTYACVAVA</sequence>
<organism evidence="1 2">
    <name type="scientific">Fusarium decemcellulare</name>
    <dbReference type="NCBI Taxonomy" id="57161"/>
    <lineage>
        <taxon>Eukaryota</taxon>
        <taxon>Fungi</taxon>
        <taxon>Dikarya</taxon>
        <taxon>Ascomycota</taxon>
        <taxon>Pezizomycotina</taxon>
        <taxon>Sordariomycetes</taxon>
        <taxon>Hypocreomycetidae</taxon>
        <taxon>Hypocreales</taxon>
        <taxon>Nectriaceae</taxon>
        <taxon>Fusarium</taxon>
        <taxon>Fusarium decemcellulare species complex</taxon>
    </lineage>
</organism>
<evidence type="ECO:0000313" key="2">
    <source>
        <dbReference type="Proteomes" id="UP001148629"/>
    </source>
</evidence>
<name>A0ACC1S500_9HYPO</name>
<dbReference type="Proteomes" id="UP001148629">
    <property type="component" value="Unassembled WGS sequence"/>
</dbReference>
<keyword evidence="2" id="KW-1185">Reference proteome</keyword>
<reference evidence="1" key="1">
    <citation type="submission" date="2022-08" db="EMBL/GenBank/DDBJ databases">
        <title>Genome Sequence of Fusarium decemcellulare.</title>
        <authorList>
            <person name="Buettner E."/>
        </authorList>
    </citation>
    <scope>NUCLEOTIDE SEQUENCE</scope>
    <source>
        <strain evidence="1">Babe19</strain>
    </source>
</reference>
<accession>A0ACC1S500</accession>
<evidence type="ECO:0000313" key="1">
    <source>
        <dbReference type="EMBL" id="KAJ3532274.1"/>
    </source>
</evidence>